<dbReference type="RefSeq" id="WP_150905724.1">
    <property type="nucleotide sequence ID" value="NZ_VTWT01000013.1"/>
</dbReference>
<dbReference type="PROSITE" id="PS50110">
    <property type="entry name" value="RESPONSE_REGULATORY"/>
    <property type="match status" value="1"/>
</dbReference>
<evidence type="ECO:0000313" key="6">
    <source>
        <dbReference type="EMBL" id="KAA9325149.1"/>
    </source>
</evidence>
<dbReference type="EMBL" id="VTWT01000013">
    <property type="protein sequence ID" value="KAA9325149.1"/>
    <property type="molecule type" value="Genomic_DNA"/>
</dbReference>
<evidence type="ECO:0000256" key="1">
    <source>
        <dbReference type="ARBA" id="ARBA00022553"/>
    </source>
</evidence>
<gene>
    <name evidence="6" type="ORF">F0P94_18110</name>
</gene>
<dbReference type="SUPFAM" id="SSF52172">
    <property type="entry name" value="CheY-like"/>
    <property type="match status" value="1"/>
</dbReference>
<evidence type="ECO:0000259" key="4">
    <source>
        <dbReference type="PROSITE" id="PS50043"/>
    </source>
</evidence>
<dbReference type="InterPro" id="IPR039420">
    <property type="entry name" value="WalR-like"/>
</dbReference>
<dbReference type="PANTHER" id="PTHR43214">
    <property type="entry name" value="TWO-COMPONENT RESPONSE REGULATOR"/>
    <property type="match status" value="1"/>
</dbReference>
<organism evidence="6 7">
    <name type="scientific">Adhaeribacter soli</name>
    <dbReference type="NCBI Taxonomy" id="2607655"/>
    <lineage>
        <taxon>Bacteria</taxon>
        <taxon>Pseudomonadati</taxon>
        <taxon>Bacteroidota</taxon>
        <taxon>Cytophagia</taxon>
        <taxon>Cytophagales</taxon>
        <taxon>Hymenobacteraceae</taxon>
        <taxon>Adhaeribacter</taxon>
    </lineage>
</organism>
<evidence type="ECO:0000256" key="2">
    <source>
        <dbReference type="ARBA" id="ARBA00023125"/>
    </source>
</evidence>
<comment type="caution">
    <text evidence="6">The sequence shown here is derived from an EMBL/GenBank/DDBJ whole genome shotgun (WGS) entry which is preliminary data.</text>
</comment>
<dbReference type="InterPro" id="IPR058245">
    <property type="entry name" value="NreC/VraR/RcsB-like_REC"/>
</dbReference>
<dbReference type="InterPro" id="IPR001789">
    <property type="entry name" value="Sig_transdc_resp-reg_receiver"/>
</dbReference>
<dbReference type="GO" id="GO:0006355">
    <property type="term" value="P:regulation of DNA-templated transcription"/>
    <property type="evidence" value="ECO:0007669"/>
    <property type="project" value="InterPro"/>
</dbReference>
<dbReference type="SMART" id="SM00421">
    <property type="entry name" value="HTH_LUXR"/>
    <property type="match status" value="1"/>
</dbReference>
<keyword evidence="2" id="KW-0238">DNA-binding</keyword>
<feature type="domain" description="Response regulatory" evidence="5">
    <location>
        <begin position="5"/>
        <end position="121"/>
    </location>
</feature>
<keyword evidence="1 3" id="KW-0597">Phosphoprotein</keyword>
<dbReference type="SUPFAM" id="SSF46894">
    <property type="entry name" value="C-terminal effector domain of the bipartite response regulators"/>
    <property type="match status" value="1"/>
</dbReference>
<dbReference type="PANTHER" id="PTHR43214:SF43">
    <property type="entry name" value="TWO-COMPONENT RESPONSE REGULATOR"/>
    <property type="match status" value="1"/>
</dbReference>
<accession>A0A5N1IIN2</accession>
<dbReference type="CDD" id="cd17535">
    <property type="entry name" value="REC_NarL-like"/>
    <property type="match status" value="1"/>
</dbReference>
<evidence type="ECO:0000259" key="5">
    <source>
        <dbReference type="PROSITE" id="PS50110"/>
    </source>
</evidence>
<proteinExistence type="predicted"/>
<dbReference type="InterPro" id="IPR000792">
    <property type="entry name" value="Tscrpt_reg_LuxR_C"/>
</dbReference>
<dbReference type="Gene3D" id="3.40.50.2300">
    <property type="match status" value="1"/>
</dbReference>
<dbReference type="GO" id="GO:0000160">
    <property type="term" value="P:phosphorelay signal transduction system"/>
    <property type="evidence" value="ECO:0007669"/>
    <property type="project" value="InterPro"/>
</dbReference>
<evidence type="ECO:0000313" key="7">
    <source>
        <dbReference type="Proteomes" id="UP000326570"/>
    </source>
</evidence>
<protein>
    <submittedName>
        <fullName evidence="6">Response regulator transcription factor</fullName>
    </submittedName>
</protein>
<dbReference type="Proteomes" id="UP000326570">
    <property type="component" value="Unassembled WGS sequence"/>
</dbReference>
<reference evidence="6 7" key="1">
    <citation type="submission" date="2019-09" db="EMBL/GenBank/DDBJ databases">
        <title>Genome sequence of Adhaeribacter sp. M2.</title>
        <authorList>
            <person name="Srinivasan S."/>
        </authorList>
    </citation>
    <scope>NUCLEOTIDE SEQUENCE [LARGE SCALE GENOMIC DNA]</scope>
    <source>
        <strain evidence="6 7">M2</strain>
    </source>
</reference>
<feature type="modified residue" description="4-aspartylphosphate" evidence="3">
    <location>
        <position position="56"/>
    </location>
</feature>
<dbReference type="PRINTS" id="PR00038">
    <property type="entry name" value="HTHLUXR"/>
</dbReference>
<name>A0A5N1IIN2_9BACT</name>
<dbReference type="Pfam" id="PF00072">
    <property type="entry name" value="Response_reg"/>
    <property type="match status" value="1"/>
</dbReference>
<dbReference type="PROSITE" id="PS50043">
    <property type="entry name" value="HTH_LUXR_2"/>
    <property type="match status" value="1"/>
</dbReference>
<dbReference type="Pfam" id="PF00196">
    <property type="entry name" value="GerE"/>
    <property type="match status" value="1"/>
</dbReference>
<feature type="domain" description="HTH luxR-type" evidence="4">
    <location>
        <begin position="145"/>
        <end position="210"/>
    </location>
</feature>
<dbReference type="InterPro" id="IPR011006">
    <property type="entry name" value="CheY-like_superfamily"/>
</dbReference>
<dbReference type="AlphaFoldDB" id="A0A5N1IIN2"/>
<dbReference type="SMART" id="SM00448">
    <property type="entry name" value="REC"/>
    <property type="match status" value="1"/>
</dbReference>
<dbReference type="CDD" id="cd06170">
    <property type="entry name" value="LuxR_C_like"/>
    <property type="match status" value="1"/>
</dbReference>
<keyword evidence="7" id="KW-1185">Reference proteome</keyword>
<evidence type="ECO:0000256" key="3">
    <source>
        <dbReference type="PROSITE-ProRule" id="PRU00169"/>
    </source>
</evidence>
<dbReference type="InterPro" id="IPR016032">
    <property type="entry name" value="Sig_transdc_resp-reg_C-effctor"/>
</dbReference>
<sequence>MDTISLAVLDDHQVVITGLKNMLSGVPEITVAFADTNSKALIEFLEVIQTDVLLLDIQMPETSGIDLCKQIRKTHRKIKIIAFSSFGEPHYVKQMMRAGASGYLLKNADQETLVKAIRTVAADGEFIDETVKKLLLQESLSGSKRSVYEIPLTKREKEILKLIAEENTNQEIADKLFLSLRTVETHRFNLTQKLEAKNTASLVKEAIKRGIID</sequence>
<dbReference type="GO" id="GO:0003677">
    <property type="term" value="F:DNA binding"/>
    <property type="evidence" value="ECO:0007669"/>
    <property type="project" value="UniProtKB-KW"/>
</dbReference>